<keyword evidence="3 5" id="KW-0408">Iron</keyword>
<keyword evidence="2 5" id="KW-0479">Metal-binding</keyword>
<comment type="similarity">
    <text evidence="1">Belongs to the cytochrome P450 family.</text>
</comment>
<keyword evidence="4" id="KW-0560">Oxidoreductase</keyword>
<dbReference type="GO" id="GO:0006082">
    <property type="term" value="P:organic acid metabolic process"/>
    <property type="evidence" value="ECO:0007669"/>
    <property type="project" value="TreeGrafter"/>
</dbReference>
<dbReference type="PRINTS" id="PR00463">
    <property type="entry name" value="EP450I"/>
</dbReference>
<dbReference type="Gene3D" id="1.10.630.10">
    <property type="entry name" value="Cytochrome P450"/>
    <property type="match status" value="1"/>
</dbReference>
<dbReference type="PANTHER" id="PTHR24300">
    <property type="entry name" value="CYTOCHROME P450 508A4-RELATED"/>
    <property type="match status" value="1"/>
</dbReference>
<dbReference type="EMBL" id="GADI01005934">
    <property type="protein sequence ID" value="JAA67874.1"/>
    <property type="molecule type" value="mRNA"/>
</dbReference>
<keyword evidence="4" id="KW-0503">Monooxygenase</keyword>
<dbReference type="AlphaFoldDB" id="A0A0K8RBK8"/>
<dbReference type="InterPro" id="IPR002401">
    <property type="entry name" value="Cyt_P450_E_grp-I"/>
</dbReference>
<evidence type="ECO:0000256" key="5">
    <source>
        <dbReference type="PIRSR" id="PIRSR602401-1"/>
    </source>
</evidence>
<reference evidence="6" key="1">
    <citation type="submission" date="2012-12" db="EMBL/GenBank/DDBJ databases">
        <title>Identification and characterization of a phenylalanine ammonia-lyase gene family in Isatis indigotica Fort.</title>
        <authorList>
            <person name="Liu Q."/>
            <person name="Chen J."/>
            <person name="Zhou X."/>
            <person name="Di P."/>
            <person name="Xiao Y."/>
            <person name="Xuan H."/>
            <person name="Zhang L."/>
            <person name="Chen W."/>
        </authorList>
    </citation>
    <scope>NUCLEOTIDE SEQUENCE</scope>
    <source>
        <tissue evidence="6">Salivary gland</tissue>
    </source>
</reference>
<dbReference type="GO" id="GO:0016712">
    <property type="term" value="F:oxidoreductase activity, acting on paired donors, with incorporation or reduction of molecular oxygen, reduced flavin or flavoprotein as one donor, and incorporation of one atom of oxygen"/>
    <property type="evidence" value="ECO:0007669"/>
    <property type="project" value="TreeGrafter"/>
</dbReference>
<name>A0A0K8RBK8_IXORI</name>
<dbReference type="InterPro" id="IPR036396">
    <property type="entry name" value="Cyt_P450_sf"/>
</dbReference>
<protein>
    <submittedName>
        <fullName evidence="6">Putative cytochrome</fullName>
    </submittedName>
</protein>
<dbReference type="InterPro" id="IPR050182">
    <property type="entry name" value="Cytochrome_P450_fam2"/>
</dbReference>
<dbReference type="SUPFAM" id="SSF48264">
    <property type="entry name" value="Cytochrome P450"/>
    <property type="match status" value="1"/>
</dbReference>
<dbReference type="GO" id="GO:0005737">
    <property type="term" value="C:cytoplasm"/>
    <property type="evidence" value="ECO:0007669"/>
    <property type="project" value="TreeGrafter"/>
</dbReference>
<evidence type="ECO:0000256" key="3">
    <source>
        <dbReference type="ARBA" id="ARBA00023004"/>
    </source>
</evidence>
<dbReference type="GO" id="GO:0005506">
    <property type="term" value="F:iron ion binding"/>
    <property type="evidence" value="ECO:0007669"/>
    <property type="project" value="InterPro"/>
</dbReference>
<dbReference type="GO" id="GO:0006805">
    <property type="term" value="P:xenobiotic metabolic process"/>
    <property type="evidence" value="ECO:0007669"/>
    <property type="project" value="TreeGrafter"/>
</dbReference>
<dbReference type="Pfam" id="PF00067">
    <property type="entry name" value="p450"/>
    <property type="match status" value="1"/>
</dbReference>
<accession>A0A0K8RBK8</accession>
<comment type="cofactor">
    <cofactor evidence="5">
        <name>heme</name>
        <dbReference type="ChEBI" id="CHEBI:30413"/>
    </cofactor>
</comment>
<proteinExistence type="evidence at transcript level"/>
<sequence>MYRWRTNTPFGVPRAAGEDTFFGDYFIPKGTTVMPNLWAVHMTPELWKNPEEFDPSRFLKSDGSLVSKPEYLIPFTIGKRMCPGENMGTVEVFLYVTALLQKFNVLPEEGRIISLATHPTASNVLPEQKLRFVSRNPGNKGFS</sequence>
<evidence type="ECO:0000256" key="2">
    <source>
        <dbReference type="ARBA" id="ARBA00022723"/>
    </source>
</evidence>
<dbReference type="PANTHER" id="PTHR24300:SF375">
    <property type="entry name" value="CYTOCHROME P450 FAMILY"/>
    <property type="match status" value="1"/>
</dbReference>
<dbReference type="InterPro" id="IPR001128">
    <property type="entry name" value="Cyt_P450"/>
</dbReference>
<evidence type="ECO:0000313" key="6">
    <source>
        <dbReference type="EMBL" id="JAA67874.1"/>
    </source>
</evidence>
<feature type="binding site" description="axial binding residue" evidence="5">
    <location>
        <position position="82"/>
    </location>
    <ligand>
        <name>heme</name>
        <dbReference type="ChEBI" id="CHEBI:30413"/>
    </ligand>
    <ligandPart>
        <name>Fe</name>
        <dbReference type="ChEBI" id="CHEBI:18248"/>
    </ligandPart>
</feature>
<evidence type="ECO:0000256" key="4">
    <source>
        <dbReference type="ARBA" id="ARBA00023033"/>
    </source>
</evidence>
<dbReference type="GO" id="GO:0020037">
    <property type="term" value="F:heme binding"/>
    <property type="evidence" value="ECO:0007669"/>
    <property type="project" value="InterPro"/>
</dbReference>
<evidence type="ECO:0000256" key="1">
    <source>
        <dbReference type="ARBA" id="ARBA00010617"/>
    </source>
</evidence>
<organism evidence="6">
    <name type="scientific">Ixodes ricinus</name>
    <name type="common">Common tick</name>
    <name type="synonym">Acarus ricinus</name>
    <dbReference type="NCBI Taxonomy" id="34613"/>
    <lineage>
        <taxon>Eukaryota</taxon>
        <taxon>Metazoa</taxon>
        <taxon>Ecdysozoa</taxon>
        <taxon>Arthropoda</taxon>
        <taxon>Chelicerata</taxon>
        <taxon>Arachnida</taxon>
        <taxon>Acari</taxon>
        <taxon>Parasitiformes</taxon>
        <taxon>Ixodida</taxon>
        <taxon>Ixodoidea</taxon>
        <taxon>Ixodidae</taxon>
        <taxon>Ixodinae</taxon>
        <taxon>Ixodes</taxon>
    </lineage>
</organism>
<keyword evidence="5" id="KW-0349">Heme</keyword>